<feature type="transmembrane region" description="Helical" evidence="1">
    <location>
        <begin position="37"/>
        <end position="58"/>
    </location>
</feature>
<evidence type="ECO:0000256" key="1">
    <source>
        <dbReference type="SAM" id="Phobius"/>
    </source>
</evidence>
<keyword evidence="1" id="KW-1133">Transmembrane helix</keyword>
<protein>
    <recommendedName>
        <fullName evidence="4">DUF4190 domain-containing protein</fullName>
    </recommendedName>
</protein>
<accession>A0AAW4WPI5</accession>
<keyword evidence="1" id="KW-0472">Membrane</keyword>
<sequence>MSNLKNKLTYGISHSEETGTENEETETGLEFTRKDEIVFVLYGIFVFIMSYPVGKIFIREEEHPLLELAFGSAGTKVLTSVGRFIMGYICITIVVGVILLIILLITLIIEKREKG</sequence>
<evidence type="ECO:0008006" key="4">
    <source>
        <dbReference type="Google" id="ProtNLM"/>
    </source>
</evidence>
<name>A0AAW4WPI5_9FIRM</name>
<keyword evidence="1" id="KW-0812">Transmembrane</keyword>
<dbReference type="EMBL" id="JAJEQW010000010">
    <property type="protein sequence ID" value="MCC2242574.1"/>
    <property type="molecule type" value="Genomic_DNA"/>
</dbReference>
<gene>
    <name evidence="2" type="ORF">LKD47_09725</name>
</gene>
<dbReference type="AlphaFoldDB" id="A0AAW4WPI5"/>
<reference evidence="2" key="1">
    <citation type="submission" date="2021-10" db="EMBL/GenBank/DDBJ databases">
        <title>Anaerobic single-cell dispensing facilitates the cultivation of human gut bacteria.</title>
        <authorList>
            <person name="Afrizal A."/>
        </authorList>
    </citation>
    <scope>NUCLEOTIDE SEQUENCE</scope>
    <source>
        <strain evidence="2">CLA-AA-H204</strain>
    </source>
</reference>
<organism evidence="2 3">
    <name type="scientific">Roseburia amylophila</name>
    <dbReference type="NCBI Taxonomy" id="2981794"/>
    <lineage>
        <taxon>Bacteria</taxon>
        <taxon>Bacillati</taxon>
        <taxon>Bacillota</taxon>
        <taxon>Clostridia</taxon>
        <taxon>Lachnospirales</taxon>
        <taxon>Lachnospiraceae</taxon>
        <taxon>Roseburia</taxon>
    </lineage>
</organism>
<proteinExistence type="predicted"/>
<evidence type="ECO:0000313" key="2">
    <source>
        <dbReference type="EMBL" id="MCC2242574.1"/>
    </source>
</evidence>
<dbReference type="RefSeq" id="WP_118639350.1">
    <property type="nucleotide sequence ID" value="NZ_JAJEQW010000010.1"/>
</dbReference>
<feature type="transmembrane region" description="Helical" evidence="1">
    <location>
        <begin position="85"/>
        <end position="109"/>
    </location>
</feature>
<comment type="caution">
    <text evidence="2">The sequence shown here is derived from an EMBL/GenBank/DDBJ whole genome shotgun (WGS) entry which is preliminary data.</text>
</comment>
<dbReference type="Proteomes" id="UP001198893">
    <property type="component" value="Unassembled WGS sequence"/>
</dbReference>
<evidence type="ECO:0000313" key="3">
    <source>
        <dbReference type="Proteomes" id="UP001198893"/>
    </source>
</evidence>